<feature type="compositionally biased region" description="Polar residues" evidence="11">
    <location>
        <begin position="368"/>
        <end position="377"/>
    </location>
</feature>
<dbReference type="InterPro" id="IPR036427">
    <property type="entry name" value="Bromodomain-like_sf"/>
</dbReference>
<dbReference type="InterPro" id="IPR001487">
    <property type="entry name" value="Bromodomain"/>
</dbReference>
<dbReference type="PROSITE" id="PS50016">
    <property type="entry name" value="ZF_PHD_2"/>
    <property type="match status" value="1"/>
</dbReference>
<reference evidence="15 16" key="1">
    <citation type="submission" date="2020-02" db="EMBL/GenBank/DDBJ databases">
        <title>A chromosome-scale genome assembly of the black bullhead catfish (Ameiurus melas).</title>
        <authorList>
            <person name="Wen M."/>
            <person name="Zham M."/>
            <person name="Cabau C."/>
            <person name="Klopp C."/>
            <person name="Donnadieu C."/>
            <person name="Roques C."/>
            <person name="Bouchez O."/>
            <person name="Lampietro C."/>
            <person name="Jouanno E."/>
            <person name="Herpin A."/>
            <person name="Louis A."/>
            <person name="Berthelot C."/>
            <person name="Parey E."/>
            <person name="Roest-Crollius H."/>
            <person name="Braasch I."/>
            <person name="Postlethwait J."/>
            <person name="Robinson-Rechavi M."/>
            <person name="Echchiki A."/>
            <person name="Begum T."/>
            <person name="Montfort J."/>
            <person name="Schartl M."/>
            <person name="Bobe J."/>
            <person name="Guiguen Y."/>
        </authorList>
    </citation>
    <scope>NUCLEOTIDE SEQUENCE [LARGE SCALE GENOMIC DNA]</scope>
    <source>
        <strain evidence="15">M_S1</strain>
        <tissue evidence="15">Blood</tissue>
    </source>
</reference>
<accession>A0A7J6AL01</accession>
<dbReference type="Gene3D" id="3.30.160.60">
    <property type="entry name" value="Classic Zinc Finger"/>
    <property type="match status" value="1"/>
</dbReference>
<evidence type="ECO:0000256" key="3">
    <source>
        <dbReference type="ARBA" id="ARBA00022737"/>
    </source>
</evidence>
<feature type="compositionally biased region" description="Polar residues" evidence="11">
    <location>
        <begin position="648"/>
        <end position="675"/>
    </location>
</feature>
<dbReference type="Gene3D" id="1.20.920.10">
    <property type="entry name" value="Bromodomain-like"/>
    <property type="match status" value="1"/>
</dbReference>
<dbReference type="SMART" id="SM00336">
    <property type="entry name" value="BBOX"/>
    <property type="match status" value="1"/>
</dbReference>
<dbReference type="PANTHER" id="PTHR45915">
    <property type="entry name" value="TRANSCRIPTION INTERMEDIARY FACTOR"/>
    <property type="match status" value="1"/>
</dbReference>
<dbReference type="EMBL" id="JAAGNN010000011">
    <property type="protein sequence ID" value="KAF4082767.1"/>
    <property type="molecule type" value="Genomic_DNA"/>
</dbReference>
<sequence length="1042" mass="115655">MEKCCSECPEPRLAQSLCTFCNKWLCFQCTDLHQHERTSAAPPAESRHHPSSSSPTVPSEPGSACCGRAVVRCPLHKQELLELFCETCDLLACSICHLSSHKDHRLVHVGKALQDQQWLLENLMARVEEKRSAVENTAKQIQGRLHSVKITQRKAENQIKMAKMIMMNELNKRANLLIEQLESISSGFKQHLEGQLQGAIELCSQLEHVQNFITWAVAHHRRNPLLFSKELIALQMQQLLEPLVHSETWAPLKIKFNWDASFWTKQISTLGQLSVDGGSRSYSEAVGRPAILRPQPVPCVSVPSLCYPLRETDCSYQSFCQHQLCCLHCRPAPSVPLEKYPLPLDKYSVPHSQEPSCSSPPSLRGCWNSDSTAQVHPSQDPDAVKHPAASSPERPTDREIFPGKQVEDPAGVECSEARLSAQTDEDTRSPGPSDMLVQDRGCGANSESPESRTGVCSISAEPGSSGSTSYESCSLGVNQSGGTAAAEQEHTPSRQPDYTRPTDKTPDDVMIRLHPDSRDGSSQTTYKTEPDNVYTSYSYENISCMSPTKYSTSRKVQDTSRKAPEGSKVPVVCLERLKILVSRCPPQGHHSMDPPADSRLKSEGIVSRELDRELSTEEESGEEPGQRAEVYQLLSEPPLAEHLPCSASPVNSESSLQETCNQSKEFSAPSTAAAQSSDPEPSTPTESEHTSDPNPSEPRSVPASDSQVRSTAEADFGSDAELESELQVQSDPSSTSEPQIELDSESDLESEQVLELSGESEQELESDPDSTAEVTLNLEQECEWEAEQVGADGSVQENVGVVVRECVEIESEDFCAVCSIGGELLCCDRCPKVFHLTCHVPSLLRFPTGDWVCTLCRDVQRPEVEYDCEGSRLRPHTPPSALSPCDLRKCEKLTLLIYSNILSAPFHEPVSPLARHYYQIIKRPMDLSVIRSRLNTSSSAHYSSCGEFVSDVLLMFKNCAKFNYPDSEVAQAGRSLQTFFFSKLSEVFPELSCPAPDDDSDSDDYEEPECAAAMAFPWPERREQSHRKRKRRRSLSWKRHHY</sequence>
<dbReference type="SMART" id="SM00502">
    <property type="entry name" value="BBC"/>
    <property type="match status" value="1"/>
</dbReference>
<keyword evidence="7 10" id="KW-0103">Bromodomain</keyword>
<feature type="compositionally biased region" description="Polar residues" evidence="11">
    <location>
        <begin position="726"/>
        <end position="738"/>
    </location>
</feature>
<feature type="domain" description="B box-type" evidence="14">
    <location>
        <begin position="68"/>
        <end position="109"/>
    </location>
</feature>
<protein>
    <recommendedName>
        <fullName evidence="17">Tripartite motif-containing protein 66</fullName>
    </recommendedName>
</protein>
<evidence type="ECO:0008006" key="17">
    <source>
        <dbReference type="Google" id="ProtNLM"/>
    </source>
</evidence>
<keyword evidence="16" id="KW-1185">Reference proteome</keyword>
<keyword evidence="2" id="KW-0479">Metal-binding</keyword>
<dbReference type="CDD" id="cd19794">
    <property type="entry name" value="Bbox2_TRIM66-like"/>
    <property type="match status" value="1"/>
</dbReference>
<dbReference type="InterPro" id="IPR001965">
    <property type="entry name" value="Znf_PHD"/>
</dbReference>
<feature type="compositionally biased region" description="Basic and acidic residues" evidence="11">
    <location>
        <begin position="590"/>
        <end position="615"/>
    </location>
</feature>
<feature type="compositionally biased region" description="Polar residues" evidence="11">
    <location>
        <begin position="351"/>
        <end position="361"/>
    </location>
</feature>
<dbReference type="GO" id="GO:0005634">
    <property type="term" value="C:nucleus"/>
    <property type="evidence" value="ECO:0007669"/>
    <property type="project" value="UniProtKB-SubCell"/>
</dbReference>
<feature type="compositionally biased region" description="Basic and acidic residues" evidence="11">
    <location>
        <begin position="394"/>
        <end position="407"/>
    </location>
</feature>
<evidence type="ECO:0000313" key="15">
    <source>
        <dbReference type="EMBL" id="KAF4082767.1"/>
    </source>
</evidence>
<feature type="region of interest" description="Disordered" evidence="11">
    <location>
        <begin position="40"/>
        <end position="61"/>
    </location>
</feature>
<name>A0A7J6AL01_AMEME</name>
<dbReference type="InterPro" id="IPR037372">
    <property type="entry name" value="TRIM66_Bbox1_Znf"/>
</dbReference>
<dbReference type="SUPFAM" id="SSF57903">
    <property type="entry name" value="FYVE/PHD zinc finger"/>
    <property type="match status" value="1"/>
</dbReference>
<dbReference type="GO" id="GO:0000785">
    <property type="term" value="C:chromatin"/>
    <property type="evidence" value="ECO:0007669"/>
    <property type="project" value="TreeGrafter"/>
</dbReference>
<keyword evidence="6" id="KW-0175">Coiled coil</keyword>
<evidence type="ECO:0000259" key="13">
    <source>
        <dbReference type="PROSITE" id="PS50016"/>
    </source>
</evidence>
<evidence type="ECO:0000256" key="1">
    <source>
        <dbReference type="ARBA" id="ARBA00004123"/>
    </source>
</evidence>
<dbReference type="GO" id="GO:0008270">
    <property type="term" value="F:zinc ion binding"/>
    <property type="evidence" value="ECO:0007669"/>
    <property type="project" value="UniProtKB-KW"/>
</dbReference>
<feature type="compositionally biased region" description="Acidic residues" evidence="11">
    <location>
        <begin position="996"/>
        <end position="1009"/>
    </location>
</feature>
<dbReference type="PROSITE" id="PS50119">
    <property type="entry name" value="ZF_BBOX"/>
    <property type="match status" value="1"/>
</dbReference>
<evidence type="ECO:0000259" key="12">
    <source>
        <dbReference type="PROSITE" id="PS50014"/>
    </source>
</evidence>
<dbReference type="SUPFAM" id="SSF57845">
    <property type="entry name" value="B-box zinc-binding domain"/>
    <property type="match status" value="1"/>
</dbReference>
<gene>
    <name evidence="15" type="ORF">AMELA_G00131370</name>
</gene>
<dbReference type="FunFam" id="3.30.40.10:FF:000123">
    <property type="entry name" value="E3 ubiquitin-protein ligase TRIM33"/>
    <property type="match status" value="1"/>
</dbReference>
<organism evidence="15 16">
    <name type="scientific">Ameiurus melas</name>
    <name type="common">Black bullhead</name>
    <name type="synonym">Silurus melas</name>
    <dbReference type="NCBI Taxonomy" id="219545"/>
    <lineage>
        <taxon>Eukaryota</taxon>
        <taxon>Metazoa</taxon>
        <taxon>Chordata</taxon>
        <taxon>Craniata</taxon>
        <taxon>Vertebrata</taxon>
        <taxon>Euteleostomi</taxon>
        <taxon>Actinopterygii</taxon>
        <taxon>Neopterygii</taxon>
        <taxon>Teleostei</taxon>
        <taxon>Ostariophysi</taxon>
        <taxon>Siluriformes</taxon>
        <taxon>Ictaluridae</taxon>
        <taxon>Ameiurus</taxon>
    </lineage>
</organism>
<dbReference type="InterPro" id="IPR011011">
    <property type="entry name" value="Znf_FYVE_PHD"/>
</dbReference>
<dbReference type="Pfam" id="PF00628">
    <property type="entry name" value="PHD"/>
    <property type="match status" value="1"/>
</dbReference>
<dbReference type="InterPro" id="IPR000315">
    <property type="entry name" value="Znf_B-box"/>
</dbReference>
<dbReference type="SUPFAM" id="SSF47370">
    <property type="entry name" value="Bromodomain"/>
    <property type="match status" value="1"/>
</dbReference>
<dbReference type="Pfam" id="PF00439">
    <property type="entry name" value="Bromodomain"/>
    <property type="match status" value="1"/>
</dbReference>
<evidence type="ECO:0000256" key="7">
    <source>
        <dbReference type="ARBA" id="ARBA00023117"/>
    </source>
</evidence>
<feature type="compositionally biased region" description="Polar residues" evidence="11">
    <location>
        <begin position="520"/>
        <end position="529"/>
    </location>
</feature>
<evidence type="ECO:0000313" key="16">
    <source>
        <dbReference type="Proteomes" id="UP000593565"/>
    </source>
</evidence>
<evidence type="ECO:0000256" key="8">
    <source>
        <dbReference type="ARBA" id="ARBA00023242"/>
    </source>
</evidence>
<comment type="subcellular location">
    <subcellularLocation>
        <location evidence="1">Nucleus</location>
    </subcellularLocation>
</comment>
<dbReference type="Gene3D" id="3.30.40.10">
    <property type="entry name" value="Zinc/RING finger domain, C3HC4 (zinc finger)"/>
    <property type="match status" value="1"/>
</dbReference>
<evidence type="ECO:0000256" key="9">
    <source>
        <dbReference type="PROSITE-ProRule" id="PRU00024"/>
    </source>
</evidence>
<keyword evidence="3" id="KW-0677">Repeat</keyword>
<evidence type="ECO:0000256" key="4">
    <source>
        <dbReference type="ARBA" id="ARBA00022771"/>
    </source>
</evidence>
<feature type="region of interest" description="Disordered" evidence="11">
    <location>
        <begin position="993"/>
        <end position="1042"/>
    </location>
</feature>
<evidence type="ECO:0000256" key="11">
    <source>
        <dbReference type="SAM" id="MobiDB-lite"/>
    </source>
</evidence>
<feature type="compositionally biased region" description="Acidic residues" evidence="11">
    <location>
        <begin position="740"/>
        <end position="770"/>
    </location>
</feature>
<feature type="compositionally biased region" description="Low complexity" evidence="11">
    <location>
        <begin position="51"/>
        <end position="61"/>
    </location>
</feature>
<keyword evidence="8" id="KW-0539">Nucleus</keyword>
<dbReference type="InterPro" id="IPR003649">
    <property type="entry name" value="Bbox_C"/>
</dbReference>
<evidence type="ECO:0000256" key="2">
    <source>
        <dbReference type="ARBA" id="ARBA00022723"/>
    </source>
</evidence>
<feature type="region of interest" description="Disordered" evidence="11">
    <location>
        <begin position="584"/>
        <end position="774"/>
    </location>
</feature>
<dbReference type="PROSITE" id="PS50014">
    <property type="entry name" value="BROMODOMAIN_2"/>
    <property type="match status" value="1"/>
</dbReference>
<dbReference type="InterPro" id="IPR019786">
    <property type="entry name" value="Zinc_finger_PHD-type_CS"/>
</dbReference>
<dbReference type="SMART" id="SM00249">
    <property type="entry name" value="PHD"/>
    <property type="match status" value="1"/>
</dbReference>
<dbReference type="Proteomes" id="UP000593565">
    <property type="component" value="Unassembled WGS sequence"/>
</dbReference>
<dbReference type="Pfam" id="PF00643">
    <property type="entry name" value="zf-B_box"/>
    <property type="match status" value="1"/>
</dbReference>
<evidence type="ECO:0000256" key="10">
    <source>
        <dbReference type="PROSITE-ProRule" id="PRU00035"/>
    </source>
</evidence>
<evidence type="ECO:0000259" key="14">
    <source>
        <dbReference type="PROSITE" id="PS50119"/>
    </source>
</evidence>
<dbReference type="CDD" id="cd05502">
    <property type="entry name" value="Bromo_tif1_like"/>
    <property type="match status" value="1"/>
</dbReference>
<dbReference type="Pfam" id="PF25287">
    <property type="entry name" value="zf-B_box_Trim66"/>
    <property type="match status" value="1"/>
</dbReference>
<feature type="domain" description="Bromo" evidence="12">
    <location>
        <begin position="898"/>
        <end position="970"/>
    </location>
</feature>
<feature type="domain" description="PHD-type" evidence="13">
    <location>
        <begin position="812"/>
        <end position="859"/>
    </location>
</feature>
<feature type="region of interest" description="Disordered" evidence="11">
    <location>
        <begin position="351"/>
        <end position="529"/>
    </location>
</feature>
<keyword evidence="4 9" id="KW-0863">Zinc-finger</keyword>
<comment type="caution">
    <text evidence="15">The sequence shown here is derived from an EMBL/GenBank/DDBJ whole genome shotgun (WGS) entry which is preliminary data.</text>
</comment>
<feature type="compositionally biased region" description="Basic residues" evidence="11">
    <location>
        <begin position="1024"/>
        <end position="1042"/>
    </location>
</feature>
<dbReference type="SMART" id="SM00297">
    <property type="entry name" value="BROMO"/>
    <property type="match status" value="1"/>
</dbReference>
<evidence type="ECO:0000256" key="6">
    <source>
        <dbReference type="ARBA" id="ARBA00023054"/>
    </source>
</evidence>
<evidence type="ECO:0000256" key="5">
    <source>
        <dbReference type="ARBA" id="ARBA00022833"/>
    </source>
</evidence>
<dbReference type="PANTHER" id="PTHR45915:SF7">
    <property type="entry name" value="TRIPARTITE MOTIF-CONTAINING PROTEIN 66"/>
    <property type="match status" value="1"/>
</dbReference>
<dbReference type="AlphaFoldDB" id="A0A7J6AL01"/>
<keyword evidence="5" id="KW-0862">Zinc</keyword>
<feature type="compositionally biased region" description="Low complexity" evidence="11">
    <location>
        <begin position="463"/>
        <end position="476"/>
    </location>
</feature>
<feature type="compositionally biased region" description="Low complexity" evidence="11">
    <location>
        <begin position="676"/>
        <end position="685"/>
    </location>
</feature>
<dbReference type="PROSITE" id="PS01359">
    <property type="entry name" value="ZF_PHD_1"/>
    <property type="match status" value="1"/>
</dbReference>
<dbReference type="InterPro" id="IPR013083">
    <property type="entry name" value="Znf_RING/FYVE/PHD"/>
</dbReference>
<feature type="compositionally biased region" description="Basic and acidic residues" evidence="11">
    <location>
        <begin position="500"/>
        <end position="519"/>
    </location>
</feature>
<proteinExistence type="predicted"/>
<dbReference type="InterPro" id="IPR019787">
    <property type="entry name" value="Znf_PHD-finger"/>
</dbReference>